<sequence length="99" mass="11564">MAYRSRWFRQLLEVVNWVVVCNVSKLQCLSLRRLSCHKQVTYILLIRLAPNGTLVLEMRKIISSMMTCHIMSWTLMKNVENLHICNCLTDLMLVVLDPA</sequence>
<proteinExistence type="predicted"/>
<protein>
    <submittedName>
        <fullName evidence="1">Uncharacterized protein</fullName>
    </submittedName>
</protein>
<dbReference type="AlphaFoldDB" id="A0A7C8ZYC2"/>
<name>A0A7C8ZYC2_OPUST</name>
<accession>A0A7C8ZYC2</accession>
<reference evidence="1" key="1">
    <citation type="journal article" date="2013" name="J. Plant Res.">
        <title>Effect of fungi and light on seed germination of three Opuntia species from semiarid lands of central Mexico.</title>
        <authorList>
            <person name="Delgado-Sanchez P."/>
            <person name="Jimenez-Bremont J.F."/>
            <person name="Guerrero-Gonzalez Mde L."/>
            <person name="Flores J."/>
        </authorList>
    </citation>
    <scope>NUCLEOTIDE SEQUENCE</scope>
    <source>
        <tissue evidence="1">Cladode</tissue>
    </source>
</reference>
<organism evidence="1">
    <name type="scientific">Opuntia streptacantha</name>
    <name type="common">Prickly pear cactus</name>
    <name type="synonym">Opuntia cardona</name>
    <dbReference type="NCBI Taxonomy" id="393608"/>
    <lineage>
        <taxon>Eukaryota</taxon>
        <taxon>Viridiplantae</taxon>
        <taxon>Streptophyta</taxon>
        <taxon>Embryophyta</taxon>
        <taxon>Tracheophyta</taxon>
        <taxon>Spermatophyta</taxon>
        <taxon>Magnoliopsida</taxon>
        <taxon>eudicotyledons</taxon>
        <taxon>Gunneridae</taxon>
        <taxon>Pentapetalae</taxon>
        <taxon>Caryophyllales</taxon>
        <taxon>Cactineae</taxon>
        <taxon>Cactaceae</taxon>
        <taxon>Opuntioideae</taxon>
        <taxon>Opuntia</taxon>
    </lineage>
</organism>
<evidence type="ECO:0000313" key="1">
    <source>
        <dbReference type="EMBL" id="MBA4652735.1"/>
    </source>
</evidence>
<reference evidence="1" key="2">
    <citation type="submission" date="2020-07" db="EMBL/GenBank/DDBJ databases">
        <authorList>
            <person name="Vera ALvarez R."/>
            <person name="Arias-Moreno D.M."/>
            <person name="Jimenez-Jacinto V."/>
            <person name="Jimenez-Bremont J.F."/>
            <person name="Swaminathan K."/>
            <person name="Moose S.P."/>
            <person name="Guerrero-Gonzalez M.L."/>
            <person name="Marino-Ramirez L."/>
            <person name="Landsman D."/>
            <person name="Rodriguez-Kessler M."/>
            <person name="Delgado-Sanchez P."/>
        </authorList>
    </citation>
    <scope>NUCLEOTIDE SEQUENCE</scope>
    <source>
        <tissue evidence="1">Cladode</tissue>
    </source>
</reference>
<dbReference type="EMBL" id="GISG01175619">
    <property type="protein sequence ID" value="MBA4652735.1"/>
    <property type="molecule type" value="Transcribed_RNA"/>
</dbReference>